<dbReference type="Pfam" id="PF00266">
    <property type="entry name" value="Aminotran_5"/>
    <property type="match status" value="1"/>
</dbReference>
<name>M1CSM6_SOLTU</name>
<dbReference type="PANTHER" id="PTHR43586:SF22">
    <property type="entry name" value="AMINOTRANSFERASE CLASS V DOMAIN-CONTAINING PROTEIN"/>
    <property type="match status" value="1"/>
</dbReference>
<dbReference type="Gramene" id="PGSC0003DMT400073768">
    <property type="protein sequence ID" value="PGSC0003DMT400073768"/>
    <property type="gene ID" value="PGSC0003DMG400028660"/>
</dbReference>
<gene>
    <name evidence="2" type="primary">LOC102581650</name>
</gene>
<dbReference type="EnsemblPlants" id="PGSC0003DMT400073768">
    <property type="protein sequence ID" value="PGSC0003DMT400073768"/>
    <property type="gene ID" value="PGSC0003DMG400028660"/>
</dbReference>
<feature type="domain" description="Aminotransferase class V" evidence="1">
    <location>
        <begin position="42"/>
        <end position="443"/>
    </location>
</feature>
<evidence type="ECO:0000259" key="1">
    <source>
        <dbReference type="Pfam" id="PF00266"/>
    </source>
</evidence>
<dbReference type="ExpressionAtlas" id="M1CSM6">
    <property type="expression patterns" value="baseline"/>
</dbReference>
<accession>M1CSM6</accession>
<keyword evidence="3" id="KW-1185">Reference proteome</keyword>
<dbReference type="InterPro" id="IPR015424">
    <property type="entry name" value="PyrdxlP-dep_Trfase"/>
</dbReference>
<proteinExistence type="predicted"/>
<dbReference type="AlphaFoldDB" id="M1CSM6"/>
<dbReference type="OrthoDB" id="420046at2759"/>
<reference evidence="2" key="2">
    <citation type="submission" date="2015-06" db="UniProtKB">
        <authorList>
            <consortium name="EnsemblPlants"/>
        </authorList>
    </citation>
    <scope>IDENTIFICATION</scope>
    <source>
        <strain evidence="2">DM1-3 516 R44</strain>
    </source>
</reference>
<dbReference type="InterPro" id="IPR015421">
    <property type="entry name" value="PyrdxlP-dep_Trfase_major"/>
</dbReference>
<dbReference type="PANTHER" id="PTHR43586">
    <property type="entry name" value="CYSTEINE DESULFURASE"/>
    <property type="match status" value="1"/>
</dbReference>
<evidence type="ECO:0000313" key="3">
    <source>
        <dbReference type="Proteomes" id="UP000011115"/>
    </source>
</evidence>
<protein>
    <submittedName>
        <fullName evidence="2">Cysteine desulfurylase</fullName>
    </submittedName>
</protein>
<dbReference type="InterPro" id="IPR000192">
    <property type="entry name" value="Aminotrans_V_dom"/>
</dbReference>
<dbReference type="SUPFAM" id="SSF53383">
    <property type="entry name" value="PLP-dependent transferases"/>
    <property type="match status" value="1"/>
</dbReference>
<sequence length="562" mass="63161">MLEKANISKSESAEKKLSWLRSQIIGENVDFETPFGKRRLTYADHTASGRSLHYIENYIINNVLPFYGNSHTSDSHVGYQTTKIVHEAAAYVKKCLGGGDEDAIIFCGSGSTAAIKRLQEVMGISVPSILREKVLTKCFRNETKERWVVFVGPYEHHSNILSWRQSLAEVVEIGLDENGLVDMEALRDQLEFYKSTNRPLLGSFSACSNVTGTYSDTRAIARLLHKNGAFACFDFAASGPYAKIEMRSGEIDGYDAVFISPHKFLGGPGTPGILLINKALYRLGTSPPSTCGGGTVDFVNPYNEKDTLYVENIEEREDAGTPPIIQKVRTALAFWVKEFISHKAIERMEHTYIELALQRLLPNPNIWILGNVTAKRQAVLSFLIYTTTYSSSSDGSGEDNEFYLWRETGNKKDKPLHGPFGYSGVKPGWTRVSFPYYISKEEFEFILAALEFIAIYGQRFLPLYHFNWKSGAWTFKKKAFKEAIIGRDHNCNFCGSPMKGLNLGCHDTEENNHVESPAKEGLICKYVKYLETAKRIASLLPKFPAQRSIPEEINPNLVPFRV</sequence>
<evidence type="ECO:0000313" key="2">
    <source>
        <dbReference type="EnsemblPlants" id="PGSC0003DMT400073768"/>
    </source>
</evidence>
<dbReference type="Proteomes" id="UP000011115">
    <property type="component" value="Unassembled WGS sequence"/>
</dbReference>
<reference evidence="3" key="1">
    <citation type="journal article" date="2011" name="Nature">
        <title>Genome sequence and analysis of the tuber crop potato.</title>
        <authorList>
            <consortium name="The Potato Genome Sequencing Consortium"/>
        </authorList>
    </citation>
    <scope>NUCLEOTIDE SEQUENCE [LARGE SCALE GENOMIC DNA]</scope>
    <source>
        <strain evidence="3">cv. DM1-3 516 R44</strain>
    </source>
</reference>
<dbReference type="HOGENOM" id="CLU_003433_9_3_1"/>
<organism evidence="2 3">
    <name type="scientific">Solanum tuberosum</name>
    <name type="common">Potato</name>
    <dbReference type="NCBI Taxonomy" id="4113"/>
    <lineage>
        <taxon>Eukaryota</taxon>
        <taxon>Viridiplantae</taxon>
        <taxon>Streptophyta</taxon>
        <taxon>Embryophyta</taxon>
        <taxon>Tracheophyta</taxon>
        <taxon>Spermatophyta</taxon>
        <taxon>Magnoliopsida</taxon>
        <taxon>eudicotyledons</taxon>
        <taxon>Gunneridae</taxon>
        <taxon>Pentapetalae</taxon>
        <taxon>asterids</taxon>
        <taxon>lamiids</taxon>
        <taxon>Solanales</taxon>
        <taxon>Solanaceae</taxon>
        <taxon>Solanoideae</taxon>
        <taxon>Solaneae</taxon>
        <taxon>Solanum</taxon>
    </lineage>
</organism>
<dbReference type="Gene3D" id="3.40.640.10">
    <property type="entry name" value="Type I PLP-dependent aspartate aminotransferase-like (Major domain)"/>
    <property type="match status" value="1"/>
</dbReference>